<dbReference type="RefSeq" id="WP_065971489.1">
    <property type="nucleotide sequence ID" value="NZ_CP080624.1"/>
</dbReference>
<dbReference type="OrthoDB" id="9342856at2"/>
<feature type="compositionally biased region" description="Basic and acidic residues" evidence="1">
    <location>
        <begin position="36"/>
        <end position="47"/>
    </location>
</feature>
<gene>
    <name evidence="2" type="ORF">C4900_08565</name>
</gene>
<dbReference type="AlphaFoldDB" id="A0A1C2FZF6"/>
<evidence type="ECO:0000313" key="2">
    <source>
        <dbReference type="EMBL" id="RCN55940.1"/>
    </source>
</evidence>
<organism evidence="2 3">
    <name type="scientific">Acidiferrobacter thiooxydans</name>
    <dbReference type="NCBI Taxonomy" id="163359"/>
    <lineage>
        <taxon>Bacteria</taxon>
        <taxon>Pseudomonadati</taxon>
        <taxon>Pseudomonadota</taxon>
        <taxon>Gammaproteobacteria</taxon>
        <taxon>Acidiferrobacterales</taxon>
        <taxon>Acidiferrobacteraceae</taxon>
        <taxon>Acidiferrobacter</taxon>
    </lineage>
</organism>
<proteinExistence type="predicted"/>
<dbReference type="Proteomes" id="UP000253250">
    <property type="component" value="Unassembled WGS sequence"/>
</dbReference>
<comment type="caution">
    <text evidence="2">The sequence shown here is derived from an EMBL/GenBank/DDBJ whole genome shotgun (WGS) entry which is preliminary data.</text>
</comment>
<dbReference type="EMBL" id="PSYR01000002">
    <property type="protein sequence ID" value="RCN55940.1"/>
    <property type="molecule type" value="Genomic_DNA"/>
</dbReference>
<evidence type="ECO:0000256" key="1">
    <source>
        <dbReference type="SAM" id="MobiDB-lite"/>
    </source>
</evidence>
<reference evidence="2 3" key="1">
    <citation type="submission" date="2018-02" db="EMBL/GenBank/DDBJ databases">
        <title>Insights into the biology of acidophilic members of the Acidiferrobacteraceae family derived from comparative genomic analyses.</title>
        <authorList>
            <person name="Issotta F."/>
            <person name="Thyssen C."/>
            <person name="Mena C."/>
            <person name="Moya A."/>
            <person name="Bellenberg S."/>
            <person name="Sproer C."/>
            <person name="Covarrubias P.C."/>
            <person name="Sand W."/>
            <person name="Quatrini R."/>
            <person name="Vera M."/>
        </authorList>
    </citation>
    <scope>NUCLEOTIDE SEQUENCE [LARGE SCALE GENOMIC DNA]</scope>
    <source>
        <strain evidence="3">m-1</strain>
    </source>
</reference>
<name>A0A1C2FZF6_9GAMM</name>
<feature type="region of interest" description="Disordered" evidence="1">
    <location>
        <begin position="1"/>
        <end position="66"/>
    </location>
</feature>
<dbReference type="STRING" id="163359.A9R16_15290"/>
<evidence type="ECO:0000313" key="3">
    <source>
        <dbReference type="Proteomes" id="UP000253250"/>
    </source>
</evidence>
<keyword evidence="3" id="KW-1185">Reference proteome</keyword>
<sequence>MSNLEDKLSASLQTQRRRPGTKTGDRDKVGPAGGAEHAKDRETHVDEVDLNAGGGRGVNPPRVWPD</sequence>
<protein>
    <submittedName>
        <fullName evidence="2">Uncharacterized protein</fullName>
    </submittedName>
</protein>
<accession>A0A1C2FZF6</accession>